<evidence type="ECO:0000313" key="1">
    <source>
        <dbReference type="EMBL" id="KRY04213.1"/>
    </source>
</evidence>
<feature type="non-terminal residue" evidence="1">
    <location>
        <position position="1"/>
    </location>
</feature>
<keyword evidence="2" id="KW-1185">Reference proteome</keyword>
<proteinExistence type="predicted"/>
<comment type="caution">
    <text evidence="1">The sequence shown here is derived from an EMBL/GenBank/DDBJ whole genome shotgun (WGS) entry which is preliminary data.</text>
</comment>
<evidence type="ECO:0000313" key="2">
    <source>
        <dbReference type="Proteomes" id="UP000054653"/>
    </source>
</evidence>
<reference evidence="1 2" key="1">
    <citation type="submission" date="2015-01" db="EMBL/GenBank/DDBJ databases">
        <title>Evolution of Trichinella species and genotypes.</title>
        <authorList>
            <person name="Korhonen P.K."/>
            <person name="Edoardo P."/>
            <person name="Giuseppe L.R."/>
            <person name="Gasser R.B."/>
        </authorList>
    </citation>
    <scope>NUCLEOTIDE SEQUENCE [LARGE SCALE GENOMIC DNA]</scope>
    <source>
        <strain evidence="1">ISS120</strain>
    </source>
</reference>
<accession>A0A0V0YV36</accession>
<dbReference type="EMBL" id="JYDI01005838">
    <property type="protein sequence ID" value="KRY04213.1"/>
    <property type="molecule type" value="Genomic_DNA"/>
</dbReference>
<name>A0A0V0YV36_TRIBR</name>
<dbReference type="Proteomes" id="UP000054653">
    <property type="component" value="Unassembled WGS sequence"/>
</dbReference>
<sequence length="30" mass="3478">LALQLTTLRGRLMTGDNIPCNERSQRLFFI</sequence>
<protein>
    <submittedName>
        <fullName evidence="1">Uncharacterized protein</fullName>
    </submittedName>
</protein>
<feature type="non-terminal residue" evidence="1">
    <location>
        <position position="30"/>
    </location>
</feature>
<dbReference type="AlphaFoldDB" id="A0A0V0YV36"/>
<organism evidence="1 2">
    <name type="scientific">Trichinella britovi</name>
    <name type="common">Parasitic roundworm</name>
    <dbReference type="NCBI Taxonomy" id="45882"/>
    <lineage>
        <taxon>Eukaryota</taxon>
        <taxon>Metazoa</taxon>
        <taxon>Ecdysozoa</taxon>
        <taxon>Nematoda</taxon>
        <taxon>Enoplea</taxon>
        <taxon>Dorylaimia</taxon>
        <taxon>Trichinellida</taxon>
        <taxon>Trichinellidae</taxon>
        <taxon>Trichinella</taxon>
    </lineage>
</organism>
<gene>
    <name evidence="1" type="ORF">T03_15375</name>
</gene>